<comment type="caution">
    <text evidence="1">The sequence shown here is derived from an EMBL/GenBank/DDBJ whole genome shotgun (WGS) entry which is preliminary data.</text>
</comment>
<accession>A0A0F9LW45</accession>
<sequence>MKKEKEIKAKRSDAAGGAVILVDSDEDSGEAFLTGYMTALNWVLGK</sequence>
<name>A0A0F9LW45_9ZZZZ</name>
<dbReference type="AlphaFoldDB" id="A0A0F9LW45"/>
<protein>
    <submittedName>
        <fullName evidence="1">Uncharacterized protein</fullName>
    </submittedName>
</protein>
<gene>
    <name evidence="1" type="ORF">LCGC14_1166010</name>
</gene>
<dbReference type="EMBL" id="LAZR01005723">
    <property type="protein sequence ID" value="KKM97643.1"/>
    <property type="molecule type" value="Genomic_DNA"/>
</dbReference>
<evidence type="ECO:0000313" key="1">
    <source>
        <dbReference type="EMBL" id="KKM97643.1"/>
    </source>
</evidence>
<proteinExistence type="predicted"/>
<reference evidence="1" key="1">
    <citation type="journal article" date="2015" name="Nature">
        <title>Complex archaea that bridge the gap between prokaryotes and eukaryotes.</title>
        <authorList>
            <person name="Spang A."/>
            <person name="Saw J.H."/>
            <person name="Jorgensen S.L."/>
            <person name="Zaremba-Niedzwiedzka K."/>
            <person name="Martijn J."/>
            <person name="Lind A.E."/>
            <person name="van Eijk R."/>
            <person name="Schleper C."/>
            <person name="Guy L."/>
            <person name="Ettema T.J."/>
        </authorList>
    </citation>
    <scope>NUCLEOTIDE SEQUENCE</scope>
</reference>
<organism evidence="1">
    <name type="scientific">marine sediment metagenome</name>
    <dbReference type="NCBI Taxonomy" id="412755"/>
    <lineage>
        <taxon>unclassified sequences</taxon>
        <taxon>metagenomes</taxon>
        <taxon>ecological metagenomes</taxon>
    </lineage>
</organism>